<dbReference type="AlphaFoldDB" id="A0A8J4YPD3"/>
<accession>A0A8J4YPD3</accession>
<dbReference type="Pfam" id="PF00431">
    <property type="entry name" value="CUB"/>
    <property type="match status" value="1"/>
</dbReference>
<comment type="caution">
    <text evidence="2">Lacks conserved residue(s) required for the propagation of feature annotation.</text>
</comment>
<dbReference type="InterPro" id="IPR035914">
    <property type="entry name" value="Sperma_CUB_dom_sf"/>
</dbReference>
<dbReference type="SUPFAM" id="SSF49854">
    <property type="entry name" value="Spermadhesin, CUB domain"/>
    <property type="match status" value="1"/>
</dbReference>
<gene>
    <name evidence="4" type="primary">CUBN</name>
    <name evidence="4" type="ORF">GWK47_033976</name>
</gene>
<evidence type="ECO:0000259" key="3">
    <source>
        <dbReference type="PROSITE" id="PS01180"/>
    </source>
</evidence>
<reference evidence="4" key="1">
    <citation type="submission" date="2020-07" db="EMBL/GenBank/DDBJ databases">
        <title>The High-quality genome of the commercially important snow crab, Chionoecetes opilio.</title>
        <authorList>
            <person name="Jeong J.-H."/>
            <person name="Ryu S."/>
        </authorList>
    </citation>
    <scope>NUCLEOTIDE SEQUENCE</scope>
    <source>
        <strain evidence="4">MADBK_172401_WGS</strain>
        <tissue evidence="4">Digestive gland</tissue>
    </source>
</reference>
<feature type="domain" description="CUB" evidence="3">
    <location>
        <begin position="15"/>
        <end position="117"/>
    </location>
</feature>
<dbReference type="Gene3D" id="2.60.120.290">
    <property type="entry name" value="Spermadhesin, CUB domain"/>
    <property type="match status" value="1"/>
</dbReference>
<keyword evidence="1 2" id="KW-1015">Disulfide bond</keyword>
<name>A0A8J4YPD3_CHIOP</name>
<organism evidence="4 5">
    <name type="scientific">Chionoecetes opilio</name>
    <name type="common">Atlantic snow crab</name>
    <name type="synonym">Cancer opilio</name>
    <dbReference type="NCBI Taxonomy" id="41210"/>
    <lineage>
        <taxon>Eukaryota</taxon>
        <taxon>Metazoa</taxon>
        <taxon>Ecdysozoa</taxon>
        <taxon>Arthropoda</taxon>
        <taxon>Crustacea</taxon>
        <taxon>Multicrustacea</taxon>
        <taxon>Malacostraca</taxon>
        <taxon>Eumalacostraca</taxon>
        <taxon>Eucarida</taxon>
        <taxon>Decapoda</taxon>
        <taxon>Pleocyemata</taxon>
        <taxon>Brachyura</taxon>
        <taxon>Eubrachyura</taxon>
        <taxon>Majoidea</taxon>
        <taxon>Majidae</taxon>
        <taxon>Chionoecetes</taxon>
    </lineage>
</organism>
<comment type="caution">
    <text evidence="4">The sequence shown here is derived from an EMBL/GenBank/DDBJ whole genome shotgun (WGS) entry which is preliminary data.</text>
</comment>
<keyword evidence="5" id="KW-1185">Reference proteome</keyword>
<evidence type="ECO:0000313" key="4">
    <source>
        <dbReference type="EMBL" id="KAG0727764.1"/>
    </source>
</evidence>
<proteinExistence type="predicted"/>
<dbReference type="PROSITE" id="PS01180">
    <property type="entry name" value="CUB"/>
    <property type="match status" value="1"/>
</dbReference>
<sequence length="117" mass="13131">MEYNNLSGINCRDKCGGEVLVHGAGKVKSPFYPHTYGPNVTCQWKLTPPPGHLLHLLVTRLKLDAGDALQSFNHEKFLITQVSRLVKMKDPDPLGLSRLTLVQVSHTFFIHLSRRAN</sequence>
<evidence type="ECO:0000256" key="2">
    <source>
        <dbReference type="PROSITE-ProRule" id="PRU00059"/>
    </source>
</evidence>
<protein>
    <submittedName>
        <fullName evidence="4">Cubilin</fullName>
    </submittedName>
</protein>
<dbReference type="EMBL" id="JACEEZ010002997">
    <property type="protein sequence ID" value="KAG0727764.1"/>
    <property type="molecule type" value="Genomic_DNA"/>
</dbReference>
<dbReference type="CDD" id="cd00041">
    <property type="entry name" value="CUB"/>
    <property type="match status" value="1"/>
</dbReference>
<dbReference type="InterPro" id="IPR000859">
    <property type="entry name" value="CUB_dom"/>
</dbReference>
<evidence type="ECO:0000313" key="5">
    <source>
        <dbReference type="Proteomes" id="UP000770661"/>
    </source>
</evidence>
<dbReference type="Proteomes" id="UP000770661">
    <property type="component" value="Unassembled WGS sequence"/>
</dbReference>
<feature type="disulfide bond" evidence="2">
    <location>
        <begin position="15"/>
        <end position="42"/>
    </location>
</feature>
<evidence type="ECO:0000256" key="1">
    <source>
        <dbReference type="ARBA" id="ARBA00023157"/>
    </source>
</evidence>